<feature type="domain" description="DprA winged helix" evidence="3">
    <location>
        <begin position="7"/>
        <end position="43"/>
    </location>
</feature>
<accession>A0ABP4Q2X9</accession>
<dbReference type="Gene3D" id="1.10.10.10">
    <property type="entry name" value="Winged helix-like DNA-binding domain superfamily/Winged helix DNA-binding domain"/>
    <property type="match status" value="1"/>
</dbReference>
<reference evidence="5" key="1">
    <citation type="journal article" date="2019" name="Int. J. Syst. Evol. Microbiol.">
        <title>The Global Catalogue of Microorganisms (GCM) 10K type strain sequencing project: providing services to taxonomists for standard genome sequencing and annotation.</title>
        <authorList>
            <consortium name="The Broad Institute Genomics Platform"/>
            <consortium name="The Broad Institute Genome Sequencing Center for Infectious Disease"/>
            <person name="Wu L."/>
            <person name="Ma J."/>
        </authorList>
    </citation>
    <scope>NUCLEOTIDE SEQUENCE [LARGE SCALE GENOMIC DNA]</scope>
    <source>
        <strain evidence="5">JCM 14304</strain>
    </source>
</reference>
<dbReference type="SUPFAM" id="SSF46785">
    <property type="entry name" value="Winged helix' DNA-binding domain"/>
    <property type="match status" value="1"/>
</dbReference>
<evidence type="ECO:0000313" key="4">
    <source>
        <dbReference type="EMBL" id="GAA1593576.1"/>
    </source>
</evidence>
<gene>
    <name evidence="4" type="ORF">GCM10009742_45420</name>
</gene>
<evidence type="ECO:0000256" key="1">
    <source>
        <dbReference type="SAM" id="Phobius"/>
    </source>
</evidence>
<dbReference type="Proteomes" id="UP001500190">
    <property type="component" value="Unassembled WGS sequence"/>
</dbReference>
<proteinExistence type="predicted"/>
<comment type="caution">
    <text evidence="4">The sequence shown here is derived from an EMBL/GenBank/DDBJ whole genome shotgun (WGS) entry which is preliminary data.</text>
</comment>
<dbReference type="RefSeq" id="WP_344194483.1">
    <property type="nucleotide sequence ID" value="NZ_BAAAND010000007.1"/>
</dbReference>
<dbReference type="Pfam" id="PF17782">
    <property type="entry name" value="WHD_DprA"/>
    <property type="match status" value="1"/>
</dbReference>
<keyword evidence="1" id="KW-1133">Transmembrane helix</keyword>
<evidence type="ECO:0000259" key="3">
    <source>
        <dbReference type="Pfam" id="PF17782"/>
    </source>
</evidence>
<dbReference type="InterPro" id="IPR036388">
    <property type="entry name" value="WH-like_DNA-bd_sf"/>
</dbReference>
<keyword evidence="1" id="KW-0812">Transmembrane</keyword>
<protein>
    <submittedName>
        <fullName evidence="4">Uncharacterized protein</fullName>
    </submittedName>
</protein>
<dbReference type="InterPro" id="IPR012551">
    <property type="entry name" value="DUF1707_SHOCT-like"/>
</dbReference>
<feature type="domain" description="DUF1707" evidence="2">
    <location>
        <begin position="108"/>
        <end position="158"/>
    </location>
</feature>
<evidence type="ECO:0000313" key="5">
    <source>
        <dbReference type="Proteomes" id="UP001500190"/>
    </source>
</evidence>
<dbReference type="EMBL" id="BAAAND010000007">
    <property type="protein sequence ID" value="GAA1593576.1"/>
    <property type="molecule type" value="Genomic_DNA"/>
</dbReference>
<dbReference type="Pfam" id="PF08044">
    <property type="entry name" value="DUF1707"/>
    <property type="match status" value="1"/>
</dbReference>
<organism evidence="4 5">
    <name type="scientific">Kribbella karoonensis</name>
    <dbReference type="NCBI Taxonomy" id="324851"/>
    <lineage>
        <taxon>Bacteria</taxon>
        <taxon>Bacillati</taxon>
        <taxon>Actinomycetota</taxon>
        <taxon>Actinomycetes</taxon>
        <taxon>Propionibacteriales</taxon>
        <taxon>Kribbellaceae</taxon>
        <taxon>Kribbella</taxon>
    </lineage>
</organism>
<dbReference type="InterPro" id="IPR036390">
    <property type="entry name" value="WH_DNA-bd_sf"/>
</dbReference>
<sequence>MAKDPFLEQALLKHLQFAPLSRAELVRRTGAADQRVQAALDELVRRTHVVRRPQDGLPEDYELTPAGSGQLTADPEELPFKVMGKLFGASASELKLVAESGDERKLLLSDDDRTVCANALAHQFALGRIDKDEHARRTDLLFAARVRAELYAVFEGLPLPELADPAADRSWVLPFVLSLAVLFAVVLVLSQLN</sequence>
<keyword evidence="5" id="KW-1185">Reference proteome</keyword>
<feature type="transmembrane region" description="Helical" evidence="1">
    <location>
        <begin position="171"/>
        <end position="189"/>
    </location>
</feature>
<name>A0ABP4Q2X9_9ACTN</name>
<dbReference type="InterPro" id="IPR041614">
    <property type="entry name" value="DprA_WH"/>
</dbReference>
<evidence type="ECO:0000259" key="2">
    <source>
        <dbReference type="Pfam" id="PF08044"/>
    </source>
</evidence>
<keyword evidence="1" id="KW-0472">Membrane</keyword>